<organism evidence="1 2">
    <name type="scientific">Parabacteroides gordonii MS-1 = DSM 23371</name>
    <dbReference type="NCBI Taxonomy" id="1203610"/>
    <lineage>
        <taxon>Bacteria</taxon>
        <taxon>Pseudomonadati</taxon>
        <taxon>Bacteroidota</taxon>
        <taxon>Bacteroidia</taxon>
        <taxon>Bacteroidales</taxon>
        <taxon>Tannerellaceae</taxon>
        <taxon>Parabacteroides</taxon>
    </lineage>
</organism>
<gene>
    <name evidence="1" type="ORF">HMPREF1536_05020</name>
</gene>
<dbReference type="PATRIC" id="fig|1203610.3.peg.5120"/>
<evidence type="ECO:0000313" key="1">
    <source>
        <dbReference type="EMBL" id="KKB47376.1"/>
    </source>
</evidence>
<dbReference type="EMBL" id="AQHW01000029">
    <property type="protein sequence ID" value="KKB47376.1"/>
    <property type="molecule type" value="Genomic_DNA"/>
</dbReference>
<dbReference type="HOGENOM" id="CLU_220774_0_0_10"/>
<sequence>MKYILFIAMDLAVYPFLLLLFIAKSIFSKIQPTH</sequence>
<proteinExistence type="predicted"/>
<evidence type="ECO:0000313" key="2">
    <source>
        <dbReference type="Proteomes" id="UP000033035"/>
    </source>
</evidence>
<reference evidence="1 2" key="1">
    <citation type="submission" date="2013-04" db="EMBL/GenBank/DDBJ databases">
        <title>The Genome Sequence of Parabacteroides gordonii DSM 23371.</title>
        <authorList>
            <consortium name="The Broad Institute Genomics Platform"/>
            <person name="Earl A."/>
            <person name="Ward D."/>
            <person name="Feldgarden M."/>
            <person name="Gevers D."/>
            <person name="Martens E."/>
            <person name="Sakamoto M."/>
            <person name="Benno Y."/>
            <person name="Suzuki N."/>
            <person name="Matsunaga N."/>
            <person name="Koshihara K."/>
            <person name="Seki M."/>
            <person name="Komiya H."/>
            <person name="Walker B."/>
            <person name="Young S."/>
            <person name="Zeng Q."/>
            <person name="Gargeya S."/>
            <person name="Fitzgerald M."/>
            <person name="Haas B."/>
            <person name="Abouelleil A."/>
            <person name="Allen A.W."/>
            <person name="Alvarado L."/>
            <person name="Arachchi H.M."/>
            <person name="Berlin A.M."/>
            <person name="Chapman S.B."/>
            <person name="Gainer-Dewar J."/>
            <person name="Goldberg J."/>
            <person name="Griggs A."/>
            <person name="Gujja S."/>
            <person name="Hansen M."/>
            <person name="Howarth C."/>
            <person name="Imamovic A."/>
            <person name="Ireland A."/>
            <person name="Larimer J."/>
            <person name="McCowan C."/>
            <person name="Murphy C."/>
            <person name="Pearson M."/>
            <person name="Poon T.W."/>
            <person name="Priest M."/>
            <person name="Roberts A."/>
            <person name="Saif S."/>
            <person name="Shea T."/>
            <person name="Sisk P."/>
            <person name="Sykes S."/>
            <person name="Wortman J."/>
            <person name="Nusbaum C."/>
            <person name="Birren B."/>
        </authorList>
    </citation>
    <scope>NUCLEOTIDE SEQUENCE [LARGE SCALE GENOMIC DNA]</scope>
    <source>
        <strain evidence="1 2">MS-1</strain>
    </source>
</reference>
<keyword evidence="2" id="KW-1185">Reference proteome</keyword>
<dbReference type="Proteomes" id="UP000033035">
    <property type="component" value="Unassembled WGS sequence"/>
</dbReference>
<name>A0A0F5IPB5_9BACT</name>
<accession>A0A0F5IPB5</accession>
<dbReference type="STRING" id="1203610.HMPREF1536_05020"/>
<protein>
    <submittedName>
        <fullName evidence="1">Uncharacterized protein</fullName>
    </submittedName>
</protein>
<comment type="caution">
    <text evidence="1">The sequence shown here is derived from an EMBL/GenBank/DDBJ whole genome shotgun (WGS) entry which is preliminary data.</text>
</comment>
<dbReference type="AlphaFoldDB" id="A0A0F5IPB5"/>